<dbReference type="InParanoid" id="B9SQ46"/>
<organism evidence="1 2">
    <name type="scientific">Ricinus communis</name>
    <name type="common">Castor bean</name>
    <dbReference type="NCBI Taxonomy" id="3988"/>
    <lineage>
        <taxon>Eukaryota</taxon>
        <taxon>Viridiplantae</taxon>
        <taxon>Streptophyta</taxon>
        <taxon>Embryophyta</taxon>
        <taxon>Tracheophyta</taxon>
        <taxon>Spermatophyta</taxon>
        <taxon>Magnoliopsida</taxon>
        <taxon>eudicotyledons</taxon>
        <taxon>Gunneridae</taxon>
        <taxon>Pentapetalae</taxon>
        <taxon>rosids</taxon>
        <taxon>fabids</taxon>
        <taxon>Malpighiales</taxon>
        <taxon>Euphorbiaceae</taxon>
        <taxon>Acalyphoideae</taxon>
        <taxon>Acalypheae</taxon>
        <taxon>Ricinus</taxon>
    </lineage>
</organism>
<name>B9SQ46_RICCO</name>
<dbReference type="AlphaFoldDB" id="B9SQ46"/>
<protein>
    <submittedName>
        <fullName evidence="1">Uncharacterized protein</fullName>
    </submittedName>
</protein>
<reference evidence="2" key="1">
    <citation type="journal article" date="2010" name="Nat. Biotechnol.">
        <title>Draft genome sequence of the oilseed species Ricinus communis.</title>
        <authorList>
            <person name="Chan A.P."/>
            <person name="Crabtree J."/>
            <person name="Zhao Q."/>
            <person name="Lorenzi H."/>
            <person name="Orvis J."/>
            <person name="Puiu D."/>
            <person name="Melake-Berhan A."/>
            <person name="Jones K.M."/>
            <person name="Redman J."/>
            <person name="Chen G."/>
            <person name="Cahoon E.B."/>
            <person name="Gedil M."/>
            <person name="Stanke M."/>
            <person name="Haas B.J."/>
            <person name="Wortman J.R."/>
            <person name="Fraser-Liggett C.M."/>
            <person name="Ravel J."/>
            <person name="Rabinowicz P.D."/>
        </authorList>
    </citation>
    <scope>NUCLEOTIDE SEQUENCE [LARGE SCALE GENOMIC DNA]</scope>
    <source>
        <strain evidence="2">cv. Hale</strain>
    </source>
</reference>
<dbReference type="Proteomes" id="UP000008311">
    <property type="component" value="Unassembled WGS sequence"/>
</dbReference>
<proteinExistence type="predicted"/>
<accession>B9SQ46</accession>
<sequence>MEEVCIILDIHHKGSTSKNGNHLVSDANADDDYKDQPFLQVVGSSNRKEIVNVSSEGEGTQSEVLNSEIVDKVNSVLSDSEEEVELDCKPYKTYDELLSN</sequence>
<keyword evidence="2" id="KW-1185">Reference proteome</keyword>
<evidence type="ECO:0000313" key="1">
    <source>
        <dbReference type="EMBL" id="EEF34294.1"/>
    </source>
</evidence>
<dbReference type="EMBL" id="EQ974076">
    <property type="protein sequence ID" value="EEF34294.1"/>
    <property type="molecule type" value="Genomic_DNA"/>
</dbReference>
<gene>
    <name evidence="1" type="ORF">RCOM_0644760</name>
</gene>
<evidence type="ECO:0000313" key="2">
    <source>
        <dbReference type="Proteomes" id="UP000008311"/>
    </source>
</evidence>